<feature type="compositionally biased region" description="Low complexity" evidence="1">
    <location>
        <begin position="55"/>
        <end position="70"/>
    </location>
</feature>
<evidence type="ECO:0000313" key="2">
    <source>
        <dbReference type="Ensembl" id="ENSCINP00000022326.2"/>
    </source>
</evidence>
<dbReference type="OMA" id="NDWSPAS"/>
<reference evidence="2" key="3">
    <citation type="submission" date="2025-08" db="UniProtKB">
        <authorList>
            <consortium name="Ensembl"/>
        </authorList>
    </citation>
    <scope>IDENTIFICATION</scope>
</reference>
<evidence type="ECO:0000313" key="3">
    <source>
        <dbReference type="Proteomes" id="UP000008144"/>
    </source>
</evidence>
<dbReference type="Proteomes" id="UP000008144">
    <property type="component" value="Chromosome 3"/>
</dbReference>
<dbReference type="GeneTree" id="ENSGT00530000069661"/>
<reference evidence="3" key="1">
    <citation type="journal article" date="2002" name="Science">
        <title>The draft genome of Ciona intestinalis: insights into chordate and vertebrate origins.</title>
        <authorList>
            <person name="Dehal P."/>
            <person name="Satou Y."/>
            <person name="Campbell R.K."/>
            <person name="Chapman J."/>
            <person name="Degnan B."/>
            <person name="De Tomaso A."/>
            <person name="Davidson B."/>
            <person name="Di Gregorio A."/>
            <person name="Gelpke M."/>
            <person name="Goodstein D.M."/>
            <person name="Harafuji N."/>
            <person name="Hastings K.E."/>
            <person name="Ho I."/>
            <person name="Hotta K."/>
            <person name="Huang W."/>
            <person name="Kawashima T."/>
            <person name="Lemaire P."/>
            <person name="Martinez D."/>
            <person name="Meinertzhagen I.A."/>
            <person name="Necula S."/>
            <person name="Nonaka M."/>
            <person name="Putnam N."/>
            <person name="Rash S."/>
            <person name="Saiga H."/>
            <person name="Satake M."/>
            <person name="Terry A."/>
            <person name="Yamada L."/>
            <person name="Wang H.G."/>
            <person name="Awazu S."/>
            <person name="Azumi K."/>
            <person name="Boore J."/>
            <person name="Branno M."/>
            <person name="Chin-Bow S."/>
            <person name="DeSantis R."/>
            <person name="Doyle S."/>
            <person name="Francino P."/>
            <person name="Keys D.N."/>
            <person name="Haga S."/>
            <person name="Hayashi H."/>
            <person name="Hino K."/>
            <person name="Imai K.S."/>
            <person name="Inaba K."/>
            <person name="Kano S."/>
            <person name="Kobayashi K."/>
            <person name="Kobayashi M."/>
            <person name="Lee B.I."/>
            <person name="Makabe K.W."/>
            <person name="Manohar C."/>
            <person name="Matassi G."/>
            <person name="Medina M."/>
            <person name="Mochizuki Y."/>
            <person name="Mount S."/>
            <person name="Morishita T."/>
            <person name="Miura S."/>
            <person name="Nakayama A."/>
            <person name="Nishizaka S."/>
            <person name="Nomoto H."/>
            <person name="Ohta F."/>
            <person name="Oishi K."/>
            <person name="Rigoutsos I."/>
            <person name="Sano M."/>
            <person name="Sasaki A."/>
            <person name="Sasakura Y."/>
            <person name="Shoguchi E."/>
            <person name="Shin-i T."/>
            <person name="Spagnuolo A."/>
            <person name="Stainier D."/>
            <person name="Suzuki M.M."/>
            <person name="Tassy O."/>
            <person name="Takatori N."/>
            <person name="Tokuoka M."/>
            <person name="Yagi K."/>
            <person name="Yoshizaki F."/>
            <person name="Wada S."/>
            <person name="Zhang C."/>
            <person name="Hyatt P.D."/>
            <person name="Larimer F."/>
            <person name="Detter C."/>
            <person name="Doggett N."/>
            <person name="Glavina T."/>
            <person name="Hawkins T."/>
            <person name="Richardson P."/>
            <person name="Lucas S."/>
            <person name="Kohara Y."/>
            <person name="Levine M."/>
            <person name="Satoh N."/>
            <person name="Rokhsar D.S."/>
        </authorList>
    </citation>
    <scope>NUCLEOTIDE SEQUENCE [LARGE SCALE GENOMIC DNA]</scope>
</reference>
<dbReference type="HOGENOM" id="CLU_1590117_0_0_1"/>
<dbReference type="Ensembl" id="ENSCINT00000022572.2">
    <property type="protein sequence ID" value="ENSCINP00000022326.2"/>
    <property type="gene ID" value="ENSCING00000011754.2"/>
</dbReference>
<dbReference type="InParanoid" id="F6TAC8"/>
<feature type="region of interest" description="Disordered" evidence="1">
    <location>
        <begin position="31"/>
        <end position="79"/>
    </location>
</feature>
<sequence length="168" mass="18111">MATRLEPPARDDNGLWSLAAACGVFRDSRRNEQHSPMLPPIDAQFHGEASDHESLVNSSSPHSGSNLSSGTRLSESPEFATNVDRCGNVRFYSDISKCCDIDRQNLVKPTIPSDWATPASSCSSASQSYDSFTYCSPTLPTHRGTSIAPKSASVVADLTTSKPTNFLQ</sequence>
<evidence type="ECO:0000256" key="1">
    <source>
        <dbReference type="SAM" id="MobiDB-lite"/>
    </source>
</evidence>
<dbReference type="AlphaFoldDB" id="F6TAC8"/>
<keyword evidence="3" id="KW-1185">Reference proteome</keyword>
<name>F6TAC8_CIOIN</name>
<reference evidence="2" key="2">
    <citation type="journal article" date="2008" name="Genome Biol.">
        <title>Improved genome assembly and evidence-based global gene model set for the chordate Ciona intestinalis: new insight into intron and operon populations.</title>
        <authorList>
            <person name="Satou Y."/>
            <person name="Mineta K."/>
            <person name="Ogasawara M."/>
            <person name="Sasakura Y."/>
            <person name="Shoguchi E."/>
            <person name="Ueno K."/>
            <person name="Yamada L."/>
            <person name="Matsumoto J."/>
            <person name="Wasserscheid J."/>
            <person name="Dewar K."/>
            <person name="Wiley G.B."/>
            <person name="Macmil S.L."/>
            <person name="Roe B.A."/>
            <person name="Zeller R.W."/>
            <person name="Hastings K.E."/>
            <person name="Lemaire P."/>
            <person name="Lindquist E."/>
            <person name="Endo T."/>
            <person name="Hotta K."/>
            <person name="Inaba K."/>
        </authorList>
    </citation>
    <scope>NUCLEOTIDE SEQUENCE [LARGE SCALE GENOMIC DNA]</scope>
    <source>
        <strain evidence="2">wild type</strain>
    </source>
</reference>
<dbReference type="EMBL" id="EAAA01001628">
    <property type="status" value="NOT_ANNOTATED_CDS"/>
    <property type="molecule type" value="Genomic_DNA"/>
</dbReference>
<reference evidence="2" key="4">
    <citation type="submission" date="2025-09" db="UniProtKB">
        <authorList>
            <consortium name="Ensembl"/>
        </authorList>
    </citation>
    <scope>IDENTIFICATION</scope>
</reference>
<proteinExistence type="predicted"/>
<protein>
    <submittedName>
        <fullName evidence="2">Uncharacterized protein</fullName>
    </submittedName>
</protein>
<accession>F6TAC8</accession>
<organism evidence="2 3">
    <name type="scientific">Ciona intestinalis</name>
    <name type="common">Transparent sea squirt</name>
    <name type="synonym">Ascidia intestinalis</name>
    <dbReference type="NCBI Taxonomy" id="7719"/>
    <lineage>
        <taxon>Eukaryota</taxon>
        <taxon>Metazoa</taxon>
        <taxon>Chordata</taxon>
        <taxon>Tunicata</taxon>
        <taxon>Ascidiacea</taxon>
        <taxon>Phlebobranchia</taxon>
        <taxon>Cionidae</taxon>
        <taxon>Ciona</taxon>
    </lineage>
</organism>